<sequence>MDRNALFNATLASLVAASVWALSSLGEARLDVYVSVLALVYFVCLAIFRPSRGFFDFPAAALFLAFAAIVAMRVISILYGA</sequence>
<evidence type="ECO:0000256" key="1">
    <source>
        <dbReference type="SAM" id="Phobius"/>
    </source>
</evidence>
<feature type="transmembrane region" description="Helical" evidence="1">
    <location>
        <begin position="31"/>
        <end position="48"/>
    </location>
</feature>
<feature type="transmembrane region" description="Helical" evidence="1">
    <location>
        <begin position="60"/>
        <end position="79"/>
    </location>
</feature>
<evidence type="ECO:0000313" key="3">
    <source>
        <dbReference type="Proteomes" id="UP000288215"/>
    </source>
</evidence>
<reference evidence="2 3" key="1">
    <citation type="submission" date="2018-12" db="EMBL/GenBank/DDBJ databases">
        <title>The complete genome of the methanogenic archaea of the candidate phylum Verstraetearchaeota, obtained from the metagenome of underground thermal water.</title>
        <authorList>
            <person name="Kadnikov V.V."/>
            <person name="Mardanov A.V."/>
            <person name="Beletsky A.V."/>
            <person name="Karnachuk O.V."/>
            <person name="Ravin N.V."/>
        </authorList>
    </citation>
    <scope>NUCLEOTIDE SEQUENCE [LARGE SCALE GENOMIC DNA]</scope>
    <source>
        <strain evidence="2">Ch88</strain>
    </source>
</reference>
<dbReference type="Proteomes" id="UP000288215">
    <property type="component" value="Unassembled WGS sequence"/>
</dbReference>
<dbReference type="AlphaFoldDB" id="A0A444L783"/>
<organism evidence="2 3">
    <name type="scientific">Methanosuratincola subterraneus</name>
    <dbReference type="NCBI Taxonomy" id="2593994"/>
    <lineage>
        <taxon>Archaea</taxon>
        <taxon>Thermoproteota</taxon>
        <taxon>Methanosuratincolia</taxon>
        <taxon>Candidatus Methanomethylicales</taxon>
        <taxon>Candidatus Methanomethylicaceae</taxon>
        <taxon>Candidatus Methanosuratincola (ex Vanwonterghem et al. 2016)</taxon>
    </lineage>
</organism>
<keyword evidence="1" id="KW-1133">Transmembrane helix</keyword>
<comment type="caution">
    <text evidence="2">The sequence shown here is derived from an EMBL/GenBank/DDBJ whole genome shotgun (WGS) entry which is preliminary data.</text>
</comment>
<name>A0A444L783_METS7</name>
<accession>A0A444L783</accession>
<evidence type="ECO:0000313" key="2">
    <source>
        <dbReference type="EMBL" id="RWX73442.1"/>
    </source>
</evidence>
<dbReference type="EMBL" id="RXGA01000003">
    <property type="protein sequence ID" value="RWX73442.1"/>
    <property type="molecule type" value="Genomic_DNA"/>
</dbReference>
<gene>
    <name evidence="2" type="ORF">Metus_1416</name>
</gene>
<proteinExistence type="predicted"/>
<protein>
    <submittedName>
        <fullName evidence="2">Uncharacterized protein</fullName>
    </submittedName>
</protein>
<keyword evidence="1" id="KW-0472">Membrane</keyword>
<keyword evidence="1" id="KW-0812">Transmembrane</keyword>